<dbReference type="PANTHER" id="PTHR11579:SF0">
    <property type="entry name" value="PROTEIN-L-ISOASPARTATE(D-ASPARTATE) O-METHYLTRANSFERASE"/>
    <property type="match status" value="1"/>
</dbReference>
<evidence type="ECO:0000313" key="11">
    <source>
        <dbReference type="EMBL" id="MEX8193151.1"/>
    </source>
</evidence>
<proteinExistence type="inferred from homology"/>
<comment type="subcellular location">
    <subcellularLocation>
        <location evidence="1">Cytoplasm</location>
    </subcellularLocation>
</comment>
<keyword evidence="5" id="KW-0963">Cytoplasm</keyword>
<evidence type="ECO:0000256" key="5">
    <source>
        <dbReference type="ARBA" id="ARBA00022490"/>
    </source>
</evidence>
<dbReference type="NCBIfam" id="TIGR00080">
    <property type="entry name" value="pimt"/>
    <property type="match status" value="1"/>
</dbReference>
<dbReference type="CDD" id="cd02440">
    <property type="entry name" value="AdoMet_MTases"/>
    <property type="match status" value="1"/>
</dbReference>
<evidence type="ECO:0000256" key="6">
    <source>
        <dbReference type="ARBA" id="ARBA00022603"/>
    </source>
</evidence>
<keyword evidence="7 11" id="KW-0808">Transferase</keyword>
<dbReference type="SUPFAM" id="SSF53335">
    <property type="entry name" value="S-adenosyl-L-methionine-dependent methyltransferases"/>
    <property type="match status" value="1"/>
</dbReference>
<evidence type="ECO:0000256" key="1">
    <source>
        <dbReference type="ARBA" id="ARBA00004496"/>
    </source>
</evidence>
<dbReference type="InterPro" id="IPR000682">
    <property type="entry name" value="PCMT"/>
</dbReference>
<evidence type="ECO:0000256" key="2">
    <source>
        <dbReference type="ARBA" id="ARBA00005369"/>
    </source>
</evidence>
<comment type="similarity">
    <text evidence="2">Belongs to the methyltransferase superfamily. L-isoaspartyl/D-aspartyl protein methyltransferase family.</text>
</comment>
<feature type="region of interest" description="Disordered" evidence="10">
    <location>
        <begin position="1"/>
        <end position="55"/>
    </location>
</feature>
<organism evidence="11 12">
    <name type="scientific">Comamonas guangdongensis</name>
    <dbReference type="NCBI Taxonomy" id="510515"/>
    <lineage>
        <taxon>Bacteria</taxon>
        <taxon>Pseudomonadati</taxon>
        <taxon>Pseudomonadota</taxon>
        <taxon>Betaproteobacteria</taxon>
        <taxon>Burkholderiales</taxon>
        <taxon>Comamonadaceae</taxon>
        <taxon>Comamonas</taxon>
    </lineage>
</organism>
<gene>
    <name evidence="11" type="ORF">AB6724_09870</name>
</gene>
<keyword evidence="12" id="KW-1185">Reference proteome</keyword>
<dbReference type="Proteomes" id="UP001561046">
    <property type="component" value="Unassembled WGS sequence"/>
</dbReference>
<feature type="compositionally biased region" description="Low complexity" evidence="10">
    <location>
        <begin position="1"/>
        <end position="10"/>
    </location>
</feature>
<evidence type="ECO:0000313" key="12">
    <source>
        <dbReference type="Proteomes" id="UP001561046"/>
    </source>
</evidence>
<evidence type="ECO:0000256" key="9">
    <source>
        <dbReference type="NCBIfam" id="TIGR00080"/>
    </source>
</evidence>
<feature type="compositionally biased region" description="Polar residues" evidence="10">
    <location>
        <begin position="33"/>
        <end position="42"/>
    </location>
</feature>
<dbReference type="Gene3D" id="3.40.50.150">
    <property type="entry name" value="Vaccinia Virus protein VP39"/>
    <property type="match status" value="1"/>
</dbReference>
<name>A0ABV3ZV24_9BURK</name>
<dbReference type="NCBIfam" id="NF001453">
    <property type="entry name" value="PRK00312.1"/>
    <property type="match status" value="1"/>
</dbReference>
<keyword evidence="8" id="KW-0949">S-adenosyl-L-methionine</keyword>
<protein>
    <recommendedName>
        <fullName evidence="4 9">Protein-L-isoaspartate O-methyltransferase</fullName>
        <ecNumber evidence="3 9">2.1.1.77</ecNumber>
    </recommendedName>
</protein>
<dbReference type="InterPro" id="IPR029063">
    <property type="entry name" value="SAM-dependent_MTases_sf"/>
</dbReference>
<accession>A0ABV3ZV24</accession>
<dbReference type="EMBL" id="JBFYGN010000009">
    <property type="protein sequence ID" value="MEX8193151.1"/>
    <property type="molecule type" value="Genomic_DNA"/>
</dbReference>
<dbReference type="Pfam" id="PF01135">
    <property type="entry name" value="PCMT"/>
    <property type="match status" value="1"/>
</dbReference>
<dbReference type="GO" id="GO:0004719">
    <property type="term" value="F:protein-L-isoaspartate (D-aspartate) O-methyltransferase activity"/>
    <property type="evidence" value="ECO:0007669"/>
    <property type="project" value="UniProtKB-EC"/>
</dbReference>
<evidence type="ECO:0000256" key="3">
    <source>
        <dbReference type="ARBA" id="ARBA00011890"/>
    </source>
</evidence>
<evidence type="ECO:0000256" key="8">
    <source>
        <dbReference type="ARBA" id="ARBA00022691"/>
    </source>
</evidence>
<dbReference type="GO" id="GO:0032259">
    <property type="term" value="P:methylation"/>
    <property type="evidence" value="ECO:0007669"/>
    <property type="project" value="UniProtKB-KW"/>
</dbReference>
<evidence type="ECO:0000256" key="4">
    <source>
        <dbReference type="ARBA" id="ARBA00013346"/>
    </source>
</evidence>
<reference evidence="11 12" key="1">
    <citation type="journal article" date="2013" name="Int. J. Syst. Evol. Microbiol.">
        <title>Comamonas guangdongensis sp. nov., isolated from subterranean forest sediment, and emended description of the genus Comamonas.</title>
        <authorList>
            <person name="Zhang J."/>
            <person name="Wang Y."/>
            <person name="Zhou S."/>
            <person name="Wu C."/>
            <person name="He J."/>
            <person name="Li F."/>
        </authorList>
    </citation>
    <scope>NUCLEOTIDE SEQUENCE [LARGE SCALE GENOMIC DNA]</scope>
    <source>
        <strain evidence="11 12">CCTCC AB2011133</strain>
    </source>
</reference>
<keyword evidence="6 11" id="KW-0489">Methyltransferase</keyword>
<evidence type="ECO:0000256" key="7">
    <source>
        <dbReference type="ARBA" id="ARBA00022679"/>
    </source>
</evidence>
<dbReference type="PANTHER" id="PTHR11579">
    <property type="entry name" value="PROTEIN-L-ISOASPARTATE O-METHYLTRANSFERASE"/>
    <property type="match status" value="1"/>
</dbReference>
<evidence type="ECO:0000256" key="10">
    <source>
        <dbReference type="SAM" id="MobiDB-lite"/>
    </source>
</evidence>
<dbReference type="RefSeq" id="WP_369338488.1">
    <property type="nucleotide sequence ID" value="NZ_JBFYGN010000009.1"/>
</dbReference>
<comment type="caution">
    <text evidence="11">The sequence shown here is derived from an EMBL/GenBank/DDBJ whole genome shotgun (WGS) entry which is preliminary data.</text>
</comment>
<dbReference type="EC" id="2.1.1.77" evidence="3 9"/>
<sequence>MGADGRQAVGRGAGGGTVSERRSPQVPGWIARSVQSQTSAARPSTPRVPGVPKALGAPRVAASPVGVGLDSSTVRARMVQRIAAAGVANPQVLQAMATVERHRFVDSALVNQAYEDNSLPIGLGQTISKPSVVARMVELLLDSEAAKAGLRRVLEIGTGCGYQVAVLAMVAKEVYSIERLRGLHEKARGNLRPLRLPNVHLILGDGMAGFAGGAPYAGIISAAGGDNVPQAWCDQLAVGGRLVAPVVVAAGKQALLVIDKSSHGFKQTVLEAVNFVPLKSGIA</sequence>